<dbReference type="GO" id="GO:0006281">
    <property type="term" value="P:DNA repair"/>
    <property type="evidence" value="ECO:0007669"/>
    <property type="project" value="UniProtKB-KW"/>
</dbReference>
<keyword evidence="4" id="KW-0234">DNA repair</keyword>
<dbReference type="AlphaFoldDB" id="D8LZ85"/>
<proteinExistence type="inferred from homology"/>
<organism evidence="5">
    <name type="scientific">Blastocystis hominis</name>
    <dbReference type="NCBI Taxonomy" id="12968"/>
    <lineage>
        <taxon>Eukaryota</taxon>
        <taxon>Sar</taxon>
        <taxon>Stramenopiles</taxon>
        <taxon>Bigyra</taxon>
        <taxon>Opalozoa</taxon>
        <taxon>Opalinata</taxon>
        <taxon>Blastocystidae</taxon>
        <taxon>Blastocystis</taxon>
    </lineage>
</organism>
<gene>
    <name evidence="5" type="ORF">GSBLH_T00001328001</name>
</gene>
<evidence type="ECO:0000313" key="6">
    <source>
        <dbReference type="Proteomes" id="UP000008312"/>
    </source>
</evidence>
<dbReference type="SUPFAM" id="SSF47113">
    <property type="entry name" value="Histone-fold"/>
    <property type="match status" value="1"/>
</dbReference>
<dbReference type="GO" id="GO:0031297">
    <property type="term" value="P:replication fork processing"/>
    <property type="evidence" value="ECO:0007669"/>
    <property type="project" value="TreeGrafter"/>
</dbReference>
<dbReference type="Pfam" id="PF15630">
    <property type="entry name" value="CENP-S"/>
    <property type="match status" value="1"/>
</dbReference>
<evidence type="ECO:0000256" key="2">
    <source>
        <dbReference type="ARBA" id="ARBA00022763"/>
    </source>
</evidence>
<comment type="similarity">
    <text evidence="1">Belongs to the TAF9 family. CENP-S/MHF1 subfamily.</text>
</comment>
<dbReference type="Gene3D" id="1.10.20.10">
    <property type="entry name" value="Histone, subunit A"/>
    <property type="match status" value="1"/>
</dbReference>
<dbReference type="GO" id="GO:0071821">
    <property type="term" value="C:FANCM-MHF complex"/>
    <property type="evidence" value="ECO:0007669"/>
    <property type="project" value="InterPro"/>
</dbReference>
<dbReference type="InParanoid" id="D8LZ85"/>
<evidence type="ECO:0000256" key="1">
    <source>
        <dbReference type="ARBA" id="ARBA00006612"/>
    </source>
</evidence>
<dbReference type="EMBL" id="FN668640">
    <property type="protein sequence ID" value="CBK21124.2"/>
    <property type="molecule type" value="Genomic_DNA"/>
</dbReference>
<evidence type="ECO:0000256" key="4">
    <source>
        <dbReference type="ARBA" id="ARBA00023204"/>
    </source>
</evidence>
<reference evidence="5" key="1">
    <citation type="submission" date="2010-02" db="EMBL/GenBank/DDBJ databases">
        <title>Sequencing and annotation of the Blastocystis hominis genome.</title>
        <authorList>
            <person name="Wincker P."/>
        </authorList>
    </citation>
    <scope>NUCLEOTIDE SEQUENCE</scope>
    <source>
        <strain evidence="5">Singapore isolate B</strain>
    </source>
</reference>
<dbReference type="InterPro" id="IPR029003">
    <property type="entry name" value="CENP-S/Mhf1"/>
</dbReference>
<dbReference type="GO" id="GO:0003682">
    <property type="term" value="F:chromatin binding"/>
    <property type="evidence" value="ECO:0007669"/>
    <property type="project" value="TreeGrafter"/>
</dbReference>
<keyword evidence="3" id="KW-0238">DNA-binding</keyword>
<evidence type="ECO:0008006" key="7">
    <source>
        <dbReference type="Google" id="ProtNLM"/>
    </source>
</evidence>
<dbReference type="CDD" id="cd22919">
    <property type="entry name" value="HFD_CENP-S"/>
    <property type="match status" value="1"/>
</dbReference>
<name>D8LZ85_BLAHO</name>
<dbReference type="GeneID" id="24918594"/>
<dbReference type="GO" id="GO:0000712">
    <property type="term" value="P:resolution of meiotic recombination intermediates"/>
    <property type="evidence" value="ECO:0007669"/>
    <property type="project" value="TreeGrafter"/>
</dbReference>
<dbReference type="InterPro" id="IPR009072">
    <property type="entry name" value="Histone-fold"/>
</dbReference>
<dbReference type="GO" id="GO:0046982">
    <property type="term" value="F:protein heterodimerization activity"/>
    <property type="evidence" value="ECO:0007669"/>
    <property type="project" value="InterPro"/>
</dbReference>
<sequence>MDSDKKSIYYTVANIAAHEGSTGHYEVKNDAVAALCELVLYFSESLAKDLEAFAAHAKRATVSPSDVRLAARRQPKVVSQIDELISSIDEEKKKKKKKNDPSSYRVLLSNISSQNLYNCLHFNRNSQSLALRNRIFQEMDMCLPFSPKISTKTSEAPFTTAGTFSNVGHAFTNPVIYGEKKTRVPTLQTRTLVGSEISAIIDPNHNDYTKCSLPTPFPPFLKHRIQFSRRYQLQPSQFIPNFFTYLSFVK</sequence>
<evidence type="ECO:0000313" key="5">
    <source>
        <dbReference type="EMBL" id="CBK21124.2"/>
    </source>
</evidence>
<dbReference type="RefSeq" id="XP_012895172.1">
    <property type="nucleotide sequence ID" value="XM_013039718.1"/>
</dbReference>
<evidence type="ECO:0000256" key="3">
    <source>
        <dbReference type="ARBA" id="ARBA00023125"/>
    </source>
</evidence>
<dbReference type="Proteomes" id="UP000008312">
    <property type="component" value="Unassembled WGS sequence"/>
</dbReference>
<accession>D8LZ85</accession>
<protein>
    <recommendedName>
        <fullName evidence="7">Centromere protein S</fullName>
    </recommendedName>
</protein>
<dbReference type="PANTHER" id="PTHR22980:SF0">
    <property type="entry name" value="CENTROMERE PROTEIN S"/>
    <property type="match status" value="1"/>
</dbReference>
<dbReference type="PANTHER" id="PTHR22980">
    <property type="entry name" value="CORTISTATIN"/>
    <property type="match status" value="1"/>
</dbReference>
<dbReference type="GO" id="GO:0003677">
    <property type="term" value="F:DNA binding"/>
    <property type="evidence" value="ECO:0007669"/>
    <property type="project" value="UniProtKB-KW"/>
</dbReference>
<keyword evidence="6" id="KW-1185">Reference proteome</keyword>
<keyword evidence="2" id="KW-0227">DNA damage</keyword>
<dbReference type="OrthoDB" id="1872155at2759"/>